<dbReference type="InterPro" id="IPR040591">
    <property type="entry name" value="RqcP2_RBD"/>
</dbReference>
<comment type="caution">
    <text evidence="3">The sequence shown here is derived from an EMBL/GenBank/DDBJ whole genome shotgun (WGS) entry which is preliminary data.</text>
</comment>
<dbReference type="EMBL" id="JACOPK010000003">
    <property type="protein sequence ID" value="MBC5695226.1"/>
    <property type="molecule type" value="Genomic_DNA"/>
</dbReference>
<evidence type="ECO:0000256" key="1">
    <source>
        <dbReference type="PROSITE-ProRule" id="PRU00182"/>
    </source>
</evidence>
<dbReference type="Gene3D" id="3.10.290.10">
    <property type="entry name" value="RNA-binding S4 domain"/>
    <property type="match status" value="1"/>
</dbReference>
<dbReference type="CDD" id="cd00165">
    <property type="entry name" value="S4"/>
    <property type="match status" value="1"/>
</dbReference>
<dbReference type="Pfam" id="PF17774">
    <property type="entry name" value="YlmH_RBD"/>
    <property type="match status" value="1"/>
</dbReference>
<dbReference type="Gene3D" id="3.30.70.330">
    <property type="match status" value="1"/>
</dbReference>
<protein>
    <recommendedName>
        <fullName evidence="2">RNA-binding S4 domain-containing protein</fullName>
    </recommendedName>
</protein>
<dbReference type="SMART" id="SM00363">
    <property type="entry name" value="S4"/>
    <property type="match status" value="1"/>
</dbReference>
<evidence type="ECO:0000259" key="2">
    <source>
        <dbReference type="SMART" id="SM00363"/>
    </source>
</evidence>
<feature type="domain" description="RNA-binding S4" evidence="2">
    <location>
        <begin position="189"/>
        <end position="246"/>
    </location>
</feature>
<dbReference type="Proteomes" id="UP000641741">
    <property type="component" value="Unassembled WGS sequence"/>
</dbReference>
<gene>
    <name evidence="3" type="ORF">H8S02_04610</name>
</gene>
<reference evidence="3 4" key="1">
    <citation type="submission" date="2020-08" db="EMBL/GenBank/DDBJ databases">
        <title>Genome public.</title>
        <authorList>
            <person name="Liu C."/>
            <person name="Sun Q."/>
        </authorList>
    </citation>
    <scope>NUCLEOTIDE SEQUENCE [LARGE SCALE GENOMIC DNA]</scope>
    <source>
        <strain evidence="3 4">M2</strain>
    </source>
</reference>
<sequence>MKTKHEILTALAHSGEEKILLASLLDKEQTCETRGYATSTRFLSMSERALCTEAVHQAGATGHALFWGGYEDAERGIYLFYPDYMDEESARLSAPLALLRAHKSRSDTLTHRDYLGALMGLQIDRSVVGDILVHDEGADIIVLEDVAEFILMNFGKAGRKNLSLTREELSDLRQAVTEEKRGTGSVASPRLDSIASLIFGLPRKDAQARIEKGLVFVNNAPCLKPERQIAEGDRITVRGLGRARVESFGGTSRKGRIFLDFVRNM</sequence>
<organism evidence="3 4">
    <name type="scientific">Agathobaculum hominis</name>
    <dbReference type="NCBI Taxonomy" id="2763014"/>
    <lineage>
        <taxon>Bacteria</taxon>
        <taxon>Bacillati</taxon>
        <taxon>Bacillota</taxon>
        <taxon>Clostridia</taxon>
        <taxon>Eubacteriales</taxon>
        <taxon>Butyricicoccaceae</taxon>
        <taxon>Agathobaculum</taxon>
    </lineage>
</organism>
<accession>A0ABR7GLP3</accession>
<proteinExistence type="predicted"/>
<keyword evidence="4" id="KW-1185">Reference proteome</keyword>
<dbReference type="InterPro" id="IPR036986">
    <property type="entry name" value="S4_RNA-bd_sf"/>
</dbReference>
<name>A0ABR7GLP3_9FIRM</name>
<keyword evidence="1" id="KW-0694">RNA-binding</keyword>
<evidence type="ECO:0000313" key="3">
    <source>
        <dbReference type="EMBL" id="MBC5695226.1"/>
    </source>
</evidence>
<evidence type="ECO:0000313" key="4">
    <source>
        <dbReference type="Proteomes" id="UP000641741"/>
    </source>
</evidence>
<dbReference type="InterPro" id="IPR002942">
    <property type="entry name" value="S4_RNA-bd"/>
</dbReference>
<dbReference type="RefSeq" id="WP_186969504.1">
    <property type="nucleotide sequence ID" value="NZ_JACOPK010000003.1"/>
</dbReference>
<dbReference type="PROSITE" id="PS50889">
    <property type="entry name" value="S4"/>
    <property type="match status" value="1"/>
</dbReference>
<dbReference type="SUPFAM" id="SSF55174">
    <property type="entry name" value="Alpha-L RNA-binding motif"/>
    <property type="match status" value="1"/>
</dbReference>
<dbReference type="InterPro" id="IPR012677">
    <property type="entry name" value="Nucleotide-bd_a/b_plait_sf"/>
</dbReference>
<dbReference type="Gene3D" id="3.30.1370.160">
    <property type="match status" value="1"/>
</dbReference>